<evidence type="ECO:0000256" key="3">
    <source>
        <dbReference type="ARBA" id="ARBA00023268"/>
    </source>
</evidence>
<keyword evidence="3" id="KW-0511">Multifunctional enzyme</keyword>
<dbReference type="InterPro" id="IPR050091">
    <property type="entry name" value="PKS_NRPS_Biosynth_Enz"/>
</dbReference>
<protein>
    <submittedName>
        <fullName evidence="8">Acyltransferase domain-containing protein</fullName>
    </submittedName>
</protein>
<feature type="region of interest" description="C-terminal hotdog fold" evidence="5">
    <location>
        <begin position="505"/>
        <end position="642"/>
    </location>
</feature>
<dbReference type="SMART" id="SM00827">
    <property type="entry name" value="PKS_AT"/>
    <property type="match status" value="1"/>
</dbReference>
<evidence type="ECO:0000256" key="5">
    <source>
        <dbReference type="PROSITE-ProRule" id="PRU01363"/>
    </source>
</evidence>
<evidence type="ECO:0000256" key="1">
    <source>
        <dbReference type="ARBA" id="ARBA00004792"/>
    </source>
</evidence>
<dbReference type="InterPro" id="IPR014043">
    <property type="entry name" value="Acyl_transferase_dom"/>
</dbReference>
<sequence length="660" mass="68207">MGLELAAAHPRFAEAFTAVCAELDTHLGDRLGRPLSEVIATDADALDETAGTQAALFAVEVALFRLLESLGVTPDAVAGHSVGELAAAHVAGVLSLADAAALVAARGRLMGELPPGGAMVAVSATEDEVRERIAATGGGVDVAAVNGPRSVVVSGPEGAVLEFVAHFEAEGARTRRLRVSHAFHSALMEPMLESFREVAAGLTFHAPRIPLVSTVTGRETSPEELASPEHWVGQVRGTVRFHDAVSTLEAKGVTRYVELGPDATLTAMAQDCLDSDGDSDGYGDGGRGAGGPGATLVPALSRSEPEPAAFATALARLHVSGVSPDWQALTGGLVTAAAPVQLPTYPFQRRRYWTDSTTPASGAGAEDHPLLGPPVELADAEGLLFTGRLSLGSHPWLADHAVGGAVVFPGTGFVEMAAHAGDAAGAGLLEELTIEAPLVLAERSTVRVQCVVGAPDDQGARRFTVHSRPDAAAAALPWTRHATGVLAPAGRPAGFDLAQWPPAGAEPVALDGVYEDLAEGGLVYGPVFRGLRAAWRRGDEAFAEVALPASERVEAERFGLHPALLDAALHTIGLSSAAAGSRAVPFTWEKVALHAVGAGSLRVHVRPAGTNQAALDVADATGAPVASIGSLLLRPMTQVRTRRRRRRPRWSPSTAWTGSA</sequence>
<feature type="region of interest" description="Disordered" evidence="6">
    <location>
        <begin position="641"/>
        <end position="660"/>
    </location>
</feature>
<dbReference type="PANTHER" id="PTHR43775">
    <property type="entry name" value="FATTY ACID SYNTHASE"/>
    <property type="match status" value="1"/>
</dbReference>
<dbReference type="InterPro" id="IPR020807">
    <property type="entry name" value="PKS_DH"/>
</dbReference>
<feature type="active site" description="Proton acceptor; for dehydratase activity" evidence="5">
    <location>
        <position position="400"/>
    </location>
</feature>
<dbReference type="Pfam" id="PF21089">
    <property type="entry name" value="PKS_DH_N"/>
    <property type="match status" value="1"/>
</dbReference>
<dbReference type="SUPFAM" id="SSF52151">
    <property type="entry name" value="FabD/lysophospholipase-like"/>
    <property type="match status" value="1"/>
</dbReference>
<dbReference type="Pfam" id="PF00698">
    <property type="entry name" value="Acyl_transf_1"/>
    <property type="match status" value="1"/>
</dbReference>
<evidence type="ECO:0000256" key="6">
    <source>
        <dbReference type="SAM" id="MobiDB-lite"/>
    </source>
</evidence>
<evidence type="ECO:0000313" key="8">
    <source>
        <dbReference type="EMBL" id="MEJ8641981.1"/>
    </source>
</evidence>
<dbReference type="PROSITE" id="PS52019">
    <property type="entry name" value="PKS_MFAS_DH"/>
    <property type="match status" value="1"/>
</dbReference>
<dbReference type="Gene3D" id="3.40.366.10">
    <property type="entry name" value="Malonyl-Coenzyme A Acyl Carrier Protein, domain 2"/>
    <property type="match status" value="1"/>
</dbReference>
<dbReference type="SUPFAM" id="SSF55048">
    <property type="entry name" value="Probable ACP-binding domain of malonyl-CoA ACP transacylase"/>
    <property type="match status" value="1"/>
</dbReference>
<dbReference type="PANTHER" id="PTHR43775:SF51">
    <property type="entry name" value="INACTIVE PHENOLPHTHIOCEROL SYNTHESIS POLYKETIDE SYNTHASE TYPE I PKS1-RELATED"/>
    <property type="match status" value="1"/>
</dbReference>
<feature type="domain" description="PKS/mFAS DH" evidence="7">
    <location>
        <begin position="368"/>
        <end position="642"/>
    </location>
</feature>
<dbReference type="SMART" id="SM00826">
    <property type="entry name" value="PKS_DH"/>
    <property type="match status" value="1"/>
</dbReference>
<organism evidence="8 9">
    <name type="scientific">Streptomyces caledonius</name>
    <dbReference type="NCBI Taxonomy" id="3134107"/>
    <lineage>
        <taxon>Bacteria</taxon>
        <taxon>Bacillati</taxon>
        <taxon>Actinomycetota</taxon>
        <taxon>Actinomycetes</taxon>
        <taxon>Kitasatosporales</taxon>
        <taxon>Streptomycetaceae</taxon>
        <taxon>Streptomyces</taxon>
    </lineage>
</organism>
<accession>A0ABU8U281</accession>
<gene>
    <name evidence="8" type="ORF">WKI68_11905</name>
</gene>
<comment type="caution">
    <text evidence="8">The sequence shown here is derived from an EMBL/GenBank/DDBJ whole genome shotgun (WGS) entry which is preliminary data.</text>
</comment>
<dbReference type="InterPro" id="IPR016036">
    <property type="entry name" value="Malonyl_transacylase_ACP-bd"/>
</dbReference>
<dbReference type="Gene3D" id="3.10.129.110">
    <property type="entry name" value="Polyketide synthase dehydratase"/>
    <property type="match status" value="1"/>
</dbReference>
<dbReference type="InterPro" id="IPR049551">
    <property type="entry name" value="PKS_DH_C"/>
</dbReference>
<reference evidence="8 9" key="1">
    <citation type="submission" date="2024-03" db="EMBL/GenBank/DDBJ databases">
        <title>Novel Streptomyces species of biotechnological and ecological value are a feature of Machair soil.</title>
        <authorList>
            <person name="Prole J.R."/>
            <person name="Goodfellow M."/>
            <person name="Allenby N."/>
            <person name="Ward A.C."/>
        </authorList>
    </citation>
    <scope>NUCLEOTIDE SEQUENCE [LARGE SCALE GENOMIC DNA]</scope>
    <source>
        <strain evidence="8 9">MS1.HAVA.3</strain>
    </source>
</reference>
<dbReference type="InterPro" id="IPR001227">
    <property type="entry name" value="Ac_transferase_dom_sf"/>
</dbReference>
<evidence type="ECO:0000259" key="7">
    <source>
        <dbReference type="PROSITE" id="PS52019"/>
    </source>
</evidence>
<keyword evidence="9" id="KW-1185">Reference proteome</keyword>
<evidence type="ECO:0000313" key="9">
    <source>
        <dbReference type="Proteomes" id="UP001382904"/>
    </source>
</evidence>
<evidence type="ECO:0000256" key="2">
    <source>
        <dbReference type="ARBA" id="ARBA00022679"/>
    </source>
</evidence>
<comment type="pathway">
    <text evidence="1">Antibiotic biosynthesis.</text>
</comment>
<dbReference type="InterPro" id="IPR042104">
    <property type="entry name" value="PKS_dehydratase_sf"/>
</dbReference>
<name>A0ABU8U281_9ACTN</name>
<keyword evidence="4 8" id="KW-0012">Acyltransferase</keyword>
<feature type="compositionally biased region" description="Polar residues" evidence="6">
    <location>
        <begin position="651"/>
        <end position="660"/>
    </location>
</feature>
<dbReference type="InterPro" id="IPR016035">
    <property type="entry name" value="Acyl_Trfase/lysoPLipase"/>
</dbReference>
<dbReference type="GO" id="GO:0016746">
    <property type="term" value="F:acyltransferase activity"/>
    <property type="evidence" value="ECO:0007669"/>
    <property type="project" value="UniProtKB-KW"/>
</dbReference>
<keyword evidence="2" id="KW-0808">Transferase</keyword>
<dbReference type="Pfam" id="PF14765">
    <property type="entry name" value="PS-DH"/>
    <property type="match status" value="1"/>
</dbReference>
<feature type="active site" description="Proton donor; for dehydratase activity" evidence="5">
    <location>
        <position position="566"/>
    </location>
</feature>
<evidence type="ECO:0000256" key="4">
    <source>
        <dbReference type="ARBA" id="ARBA00023315"/>
    </source>
</evidence>
<proteinExistence type="predicted"/>
<dbReference type="EMBL" id="JBBKAM010000002">
    <property type="protein sequence ID" value="MEJ8641981.1"/>
    <property type="molecule type" value="Genomic_DNA"/>
</dbReference>
<feature type="region of interest" description="N-terminal hotdog fold" evidence="5">
    <location>
        <begin position="368"/>
        <end position="493"/>
    </location>
</feature>
<dbReference type="InterPro" id="IPR049900">
    <property type="entry name" value="PKS_mFAS_DH"/>
</dbReference>
<dbReference type="Proteomes" id="UP001382904">
    <property type="component" value="Unassembled WGS sequence"/>
</dbReference>
<dbReference type="InterPro" id="IPR049552">
    <property type="entry name" value="PKS_DH_N"/>
</dbReference>